<organism evidence="1 2">
    <name type="scientific">Cinchona calisaya</name>
    <dbReference type="NCBI Taxonomy" id="153742"/>
    <lineage>
        <taxon>Eukaryota</taxon>
        <taxon>Viridiplantae</taxon>
        <taxon>Streptophyta</taxon>
        <taxon>Embryophyta</taxon>
        <taxon>Tracheophyta</taxon>
        <taxon>Spermatophyta</taxon>
        <taxon>Magnoliopsida</taxon>
        <taxon>eudicotyledons</taxon>
        <taxon>Gunneridae</taxon>
        <taxon>Pentapetalae</taxon>
        <taxon>asterids</taxon>
        <taxon>lamiids</taxon>
        <taxon>Gentianales</taxon>
        <taxon>Rubiaceae</taxon>
        <taxon>Cinchonoideae</taxon>
        <taxon>Cinchoneae</taxon>
        <taxon>Cinchona</taxon>
    </lineage>
</organism>
<gene>
    <name evidence="1" type="ORF">ACH5RR_013116</name>
</gene>
<evidence type="ECO:0000313" key="2">
    <source>
        <dbReference type="Proteomes" id="UP001630127"/>
    </source>
</evidence>
<comment type="caution">
    <text evidence="1">The sequence shown here is derived from an EMBL/GenBank/DDBJ whole genome shotgun (WGS) entry which is preliminary data.</text>
</comment>
<dbReference type="AlphaFoldDB" id="A0ABD2ZZ50"/>
<evidence type="ECO:0000313" key="1">
    <source>
        <dbReference type="EMBL" id="KAL3524744.1"/>
    </source>
</evidence>
<keyword evidence="2" id="KW-1185">Reference proteome</keyword>
<protein>
    <submittedName>
        <fullName evidence="1">Uncharacterized protein</fullName>
    </submittedName>
</protein>
<name>A0ABD2ZZ50_9GENT</name>
<accession>A0ABD2ZZ50</accession>
<proteinExistence type="predicted"/>
<sequence>MVTGDEFLRIERKLENMQLVNEILFDSIRALEKKLAELTVRKQSSMCAIDLSTSKEITMQSQGIITNTAVIANLAHKSRISEMVA</sequence>
<dbReference type="Proteomes" id="UP001630127">
    <property type="component" value="Unassembled WGS sequence"/>
</dbReference>
<reference evidence="1 2" key="1">
    <citation type="submission" date="2024-11" db="EMBL/GenBank/DDBJ databases">
        <title>A near-complete genome assembly of Cinchona calisaya.</title>
        <authorList>
            <person name="Lian D.C."/>
            <person name="Zhao X.W."/>
            <person name="Wei L."/>
        </authorList>
    </citation>
    <scope>NUCLEOTIDE SEQUENCE [LARGE SCALE GENOMIC DNA]</scope>
    <source>
        <tissue evidence="1">Nenye</tissue>
    </source>
</reference>
<dbReference type="EMBL" id="JBJUIK010000006">
    <property type="protein sequence ID" value="KAL3524744.1"/>
    <property type="molecule type" value="Genomic_DNA"/>
</dbReference>